<accession>A0A382GKB5</accession>
<dbReference type="EMBL" id="UINC01055789">
    <property type="protein sequence ID" value="SVB75077.1"/>
    <property type="molecule type" value="Genomic_DNA"/>
</dbReference>
<gene>
    <name evidence="1" type="ORF">METZ01_LOCUS227931</name>
</gene>
<dbReference type="AlphaFoldDB" id="A0A382GKB5"/>
<protein>
    <recommendedName>
        <fullName evidence="2">DUF1579 domain-containing protein</fullName>
    </recommendedName>
</protein>
<organism evidence="1">
    <name type="scientific">marine metagenome</name>
    <dbReference type="NCBI Taxonomy" id="408172"/>
    <lineage>
        <taxon>unclassified sequences</taxon>
        <taxon>metagenomes</taxon>
        <taxon>ecological metagenomes</taxon>
    </lineage>
</organism>
<name>A0A382GKB5_9ZZZZ</name>
<evidence type="ECO:0008006" key="2">
    <source>
        <dbReference type="Google" id="ProtNLM"/>
    </source>
</evidence>
<sequence length="169" mass="19278">MYKTSYLAFLLIFTPICHGQQIGCGGLNGFSDFDFWVGEWEVFDSATGEKLGEDIIQKIESGCLLLEHWKSVSGGTGTSLNYYNPVTREWRQVWVSEGGYSIDIVGGIRSGSMVLEGSIYNFAGAVWDFRGNWTPRPDGSVRQFFEQFNHDSNEWATWFDRRYVRKDPS</sequence>
<proteinExistence type="predicted"/>
<evidence type="ECO:0000313" key="1">
    <source>
        <dbReference type="EMBL" id="SVB75077.1"/>
    </source>
</evidence>
<reference evidence="1" key="1">
    <citation type="submission" date="2018-05" db="EMBL/GenBank/DDBJ databases">
        <authorList>
            <person name="Lanie J.A."/>
            <person name="Ng W.-L."/>
            <person name="Kazmierczak K.M."/>
            <person name="Andrzejewski T.M."/>
            <person name="Davidsen T.M."/>
            <person name="Wayne K.J."/>
            <person name="Tettelin H."/>
            <person name="Glass J.I."/>
            <person name="Rusch D."/>
            <person name="Podicherti R."/>
            <person name="Tsui H.-C.T."/>
            <person name="Winkler M.E."/>
        </authorList>
    </citation>
    <scope>NUCLEOTIDE SEQUENCE</scope>
</reference>